<reference evidence="2" key="1">
    <citation type="journal article" date="2022" name="Front. Genet.">
        <title>Chromosome-Scale Assembly of the Dendrobium nobile Genome Provides Insights Into the Molecular Mechanism of the Biosynthesis of the Medicinal Active Ingredient of Dendrobium.</title>
        <authorList>
            <person name="Xu Q."/>
            <person name="Niu S.-C."/>
            <person name="Li K.-L."/>
            <person name="Zheng P.-J."/>
            <person name="Zhang X.-J."/>
            <person name="Jia Y."/>
            <person name="Liu Y."/>
            <person name="Niu Y.-X."/>
            <person name="Yu L.-H."/>
            <person name="Chen D.-F."/>
            <person name="Zhang G.-Q."/>
        </authorList>
    </citation>
    <scope>NUCLEOTIDE SEQUENCE</scope>
    <source>
        <tissue evidence="2">Leaf</tissue>
    </source>
</reference>
<feature type="region of interest" description="Disordered" evidence="1">
    <location>
        <begin position="1"/>
        <end position="33"/>
    </location>
</feature>
<proteinExistence type="predicted"/>
<organism evidence="2 3">
    <name type="scientific">Dendrobium nobile</name>
    <name type="common">Orchid</name>
    <dbReference type="NCBI Taxonomy" id="94219"/>
    <lineage>
        <taxon>Eukaryota</taxon>
        <taxon>Viridiplantae</taxon>
        <taxon>Streptophyta</taxon>
        <taxon>Embryophyta</taxon>
        <taxon>Tracheophyta</taxon>
        <taxon>Spermatophyta</taxon>
        <taxon>Magnoliopsida</taxon>
        <taxon>Liliopsida</taxon>
        <taxon>Asparagales</taxon>
        <taxon>Orchidaceae</taxon>
        <taxon>Epidendroideae</taxon>
        <taxon>Malaxideae</taxon>
        <taxon>Dendrobiinae</taxon>
        <taxon>Dendrobium</taxon>
    </lineage>
</organism>
<sequence>MGDHTSTRNPPTKEHRHIAQSEGSKKTHKAPKTDNVISTITDDSFISFRKKIHFPNDLVMKVPTRSDHAHFPPLRYVTVYEFNLRAELQFPPSPELIDILTVCGVSLSQFSYRAISIVMGLIVLFRDYGVVLSSECLF</sequence>
<feature type="compositionally biased region" description="Basic and acidic residues" evidence="1">
    <location>
        <begin position="1"/>
        <end position="25"/>
    </location>
</feature>
<dbReference type="Proteomes" id="UP000829196">
    <property type="component" value="Unassembled WGS sequence"/>
</dbReference>
<name>A0A8T3ALX1_DENNO</name>
<evidence type="ECO:0000256" key="1">
    <source>
        <dbReference type="SAM" id="MobiDB-lite"/>
    </source>
</evidence>
<keyword evidence="3" id="KW-1185">Reference proteome</keyword>
<evidence type="ECO:0000313" key="2">
    <source>
        <dbReference type="EMBL" id="KAI0497110.1"/>
    </source>
</evidence>
<dbReference type="EMBL" id="JAGYWB010000016">
    <property type="protein sequence ID" value="KAI0497110.1"/>
    <property type="molecule type" value="Genomic_DNA"/>
</dbReference>
<comment type="caution">
    <text evidence="2">The sequence shown here is derived from an EMBL/GenBank/DDBJ whole genome shotgun (WGS) entry which is preliminary data.</text>
</comment>
<dbReference type="AlphaFoldDB" id="A0A8T3ALX1"/>
<protein>
    <submittedName>
        <fullName evidence="2">Uncharacterized protein</fullName>
    </submittedName>
</protein>
<evidence type="ECO:0000313" key="3">
    <source>
        <dbReference type="Proteomes" id="UP000829196"/>
    </source>
</evidence>
<accession>A0A8T3ALX1</accession>
<gene>
    <name evidence="2" type="ORF">KFK09_023438</name>
</gene>
<dbReference type="OrthoDB" id="1114078at2759"/>